<evidence type="ECO:0000256" key="4">
    <source>
        <dbReference type="ARBA" id="ARBA00023284"/>
    </source>
</evidence>
<dbReference type="InterPro" id="IPR014025">
    <property type="entry name" value="Glutaredoxin_subgr"/>
</dbReference>
<feature type="region of interest" description="Disordered" evidence="5">
    <location>
        <begin position="1"/>
        <end position="20"/>
    </location>
</feature>
<keyword evidence="3" id="KW-1015">Disulfide bond</keyword>
<evidence type="ECO:0000256" key="5">
    <source>
        <dbReference type="SAM" id="MobiDB-lite"/>
    </source>
</evidence>
<dbReference type="PROSITE" id="PS00195">
    <property type="entry name" value="GLUTAREDOXIN_1"/>
    <property type="match status" value="1"/>
</dbReference>
<evidence type="ECO:0000256" key="3">
    <source>
        <dbReference type="ARBA" id="ARBA00023157"/>
    </source>
</evidence>
<dbReference type="InterPro" id="IPR036249">
    <property type="entry name" value="Thioredoxin-like_sf"/>
</dbReference>
<evidence type="ECO:0000256" key="1">
    <source>
        <dbReference type="ARBA" id="ARBA00022448"/>
    </source>
</evidence>
<dbReference type="SUPFAM" id="SSF52833">
    <property type="entry name" value="Thioredoxin-like"/>
    <property type="match status" value="1"/>
</dbReference>
<dbReference type="Pfam" id="PF00462">
    <property type="entry name" value="Glutaredoxin"/>
    <property type="match status" value="1"/>
</dbReference>
<dbReference type="PANTHER" id="PTHR45694">
    <property type="entry name" value="GLUTAREDOXIN 2"/>
    <property type="match status" value="1"/>
</dbReference>
<dbReference type="GO" id="GO:0015038">
    <property type="term" value="F:glutathione disulfide oxidoreductase activity"/>
    <property type="evidence" value="ECO:0007669"/>
    <property type="project" value="TreeGrafter"/>
</dbReference>
<dbReference type="EMBL" id="BLLK01000045">
    <property type="protein sequence ID" value="GFH51130.1"/>
    <property type="molecule type" value="Genomic_DNA"/>
</dbReference>
<dbReference type="PROSITE" id="PS51354">
    <property type="entry name" value="GLUTAREDOXIN_2"/>
    <property type="match status" value="1"/>
</dbReference>
<organism evidence="7 8">
    <name type="scientific">Chaetoceros tenuissimus</name>
    <dbReference type="NCBI Taxonomy" id="426638"/>
    <lineage>
        <taxon>Eukaryota</taxon>
        <taxon>Sar</taxon>
        <taxon>Stramenopiles</taxon>
        <taxon>Ochrophyta</taxon>
        <taxon>Bacillariophyta</taxon>
        <taxon>Coscinodiscophyceae</taxon>
        <taxon>Chaetocerotophycidae</taxon>
        <taxon>Chaetocerotales</taxon>
        <taxon>Chaetocerotaceae</taxon>
        <taxon>Chaetoceros</taxon>
    </lineage>
</organism>
<gene>
    <name evidence="7" type="ORF">CTEN210_07606</name>
</gene>
<dbReference type="PANTHER" id="PTHR45694:SF18">
    <property type="entry name" value="GLUTAREDOXIN-1-RELATED"/>
    <property type="match status" value="1"/>
</dbReference>
<dbReference type="PRINTS" id="PR00160">
    <property type="entry name" value="GLUTAREDOXIN"/>
</dbReference>
<evidence type="ECO:0000313" key="7">
    <source>
        <dbReference type="EMBL" id="GFH51130.1"/>
    </source>
</evidence>
<evidence type="ECO:0000259" key="6">
    <source>
        <dbReference type="Pfam" id="PF00462"/>
    </source>
</evidence>
<dbReference type="CDD" id="cd03419">
    <property type="entry name" value="GRX_GRXh_1_2_like"/>
    <property type="match status" value="1"/>
</dbReference>
<dbReference type="InterPro" id="IPR011767">
    <property type="entry name" value="GLR_AS"/>
</dbReference>
<dbReference type="AlphaFoldDB" id="A0AAD3CU68"/>
<keyword evidence="8" id="KW-1185">Reference proteome</keyword>
<proteinExistence type="predicted"/>
<dbReference type="Gene3D" id="3.40.30.10">
    <property type="entry name" value="Glutaredoxin"/>
    <property type="match status" value="1"/>
</dbReference>
<reference evidence="7 8" key="1">
    <citation type="journal article" date="2021" name="Sci. Rep.">
        <title>The genome of the diatom Chaetoceros tenuissimus carries an ancient integrated fragment of an extant virus.</title>
        <authorList>
            <person name="Hongo Y."/>
            <person name="Kimura K."/>
            <person name="Takaki Y."/>
            <person name="Yoshida Y."/>
            <person name="Baba S."/>
            <person name="Kobayashi G."/>
            <person name="Nagasaki K."/>
            <person name="Hano T."/>
            <person name="Tomaru Y."/>
        </authorList>
    </citation>
    <scope>NUCLEOTIDE SEQUENCE [LARGE SCALE GENOMIC DNA]</scope>
    <source>
        <strain evidence="7 8">NIES-3715</strain>
    </source>
</reference>
<keyword evidence="2" id="KW-0249">Electron transport</keyword>
<feature type="domain" description="Glutaredoxin" evidence="6">
    <location>
        <begin position="46"/>
        <end position="110"/>
    </location>
</feature>
<comment type="caution">
    <text evidence="7">The sequence shown here is derived from an EMBL/GenBank/DDBJ whole genome shotgun (WGS) entry which is preliminary data.</text>
</comment>
<dbReference type="NCBIfam" id="TIGR02180">
    <property type="entry name" value="GRX_euk"/>
    <property type="match status" value="1"/>
</dbReference>
<keyword evidence="1" id="KW-0813">Transport</keyword>
<dbReference type="InterPro" id="IPR011899">
    <property type="entry name" value="Glutaredoxin_euk/vir"/>
</dbReference>
<keyword evidence="4" id="KW-0676">Redox-active center</keyword>
<accession>A0AAD3CU68</accession>
<dbReference type="GO" id="GO:0034599">
    <property type="term" value="P:cellular response to oxidative stress"/>
    <property type="evidence" value="ECO:0007669"/>
    <property type="project" value="TreeGrafter"/>
</dbReference>
<protein>
    <recommendedName>
        <fullName evidence="6">Glutaredoxin domain-containing protein</fullName>
    </recommendedName>
</protein>
<dbReference type="Proteomes" id="UP001054902">
    <property type="component" value="Unassembled WGS sequence"/>
</dbReference>
<dbReference type="GO" id="GO:0005737">
    <property type="term" value="C:cytoplasm"/>
    <property type="evidence" value="ECO:0007669"/>
    <property type="project" value="TreeGrafter"/>
</dbReference>
<dbReference type="InterPro" id="IPR002109">
    <property type="entry name" value="Glutaredoxin"/>
</dbReference>
<sequence length="130" mass="14724">MIRHCNKDTTSSSTLHRHHHSKIEEHADAIFSRDDLISLEIASHDVVIYSKSYCPFCTRTKNLFKTQFPNVKAKILELDKIVYGEAMLTALKDMTGQRTVPNVFVKGKHIGGNDKTHQAFEDGTLQQLLA</sequence>
<name>A0AAD3CU68_9STRA</name>
<evidence type="ECO:0000256" key="2">
    <source>
        <dbReference type="ARBA" id="ARBA00022982"/>
    </source>
</evidence>
<evidence type="ECO:0000313" key="8">
    <source>
        <dbReference type="Proteomes" id="UP001054902"/>
    </source>
</evidence>